<dbReference type="OrthoDB" id="9799053at2"/>
<accession>A0A1B4V8I7</accession>
<protein>
    <submittedName>
        <fullName evidence="2">Cupin superfamily protein</fullName>
    </submittedName>
</protein>
<evidence type="ECO:0000259" key="1">
    <source>
        <dbReference type="Pfam" id="PF05899"/>
    </source>
</evidence>
<gene>
    <name evidence="2" type="ORF">SVA_2403</name>
</gene>
<name>A0A1B4V8I7_9GAMM</name>
<dbReference type="Pfam" id="PF05899">
    <property type="entry name" value="Cupin_3"/>
    <property type="match status" value="1"/>
</dbReference>
<dbReference type="InterPro" id="IPR011051">
    <property type="entry name" value="RmlC_Cupin_sf"/>
</dbReference>
<dbReference type="Proteomes" id="UP000218899">
    <property type="component" value="Chromosome"/>
</dbReference>
<dbReference type="InterPro" id="IPR008579">
    <property type="entry name" value="UGlyAH_Cupin_dom"/>
</dbReference>
<sequence>MDKILVEHHASPAKLEVIGVYDWPIWTRDVSTFPWHYEKREVCYFLEGEAIVTPDGGEPVTLGRGDFVTFPAGLSCTWDIRAPVRKHYDLG</sequence>
<dbReference type="PANTHER" id="PTHR33271:SF22">
    <property type="entry name" value="OS04G0445200 PROTEIN"/>
    <property type="match status" value="1"/>
</dbReference>
<dbReference type="EMBL" id="AP014936">
    <property type="protein sequence ID" value="BAU48952.1"/>
    <property type="molecule type" value="Genomic_DNA"/>
</dbReference>
<dbReference type="Gene3D" id="2.60.120.10">
    <property type="entry name" value="Jelly Rolls"/>
    <property type="match status" value="1"/>
</dbReference>
<evidence type="ECO:0000313" key="2">
    <source>
        <dbReference type="EMBL" id="BAU48952.1"/>
    </source>
</evidence>
<dbReference type="CDD" id="cd02227">
    <property type="entry name" value="cupin_TM1112-like"/>
    <property type="match status" value="1"/>
</dbReference>
<dbReference type="AlphaFoldDB" id="A0A1B4V8I7"/>
<reference evidence="2 3" key="1">
    <citation type="submission" date="2015-08" db="EMBL/GenBank/DDBJ databases">
        <title>Complete genome sequence of Sulfurifustis variabilis.</title>
        <authorList>
            <person name="Miura A."/>
            <person name="Kojima H."/>
            <person name="Fukui M."/>
        </authorList>
    </citation>
    <scope>NUCLEOTIDE SEQUENCE [LARGE SCALE GENOMIC DNA]</scope>
    <source>
        <strain evidence="3">skN76</strain>
    </source>
</reference>
<feature type="domain" description="(S)-ureidoglycine aminohydrolase cupin" evidence="1">
    <location>
        <begin position="19"/>
        <end position="88"/>
    </location>
</feature>
<dbReference type="RefSeq" id="WP_096461415.1">
    <property type="nucleotide sequence ID" value="NZ_AP014936.1"/>
</dbReference>
<dbReference type="InterPro" id="IPR014710">
    <property type="entry name" value="RmlC-like_jellyroll"/>
</dbReference>
<dbReference type="PANTHER" id="PTHR33271">
    <property type="entry name" value="OS04G0445200 PROTEIN"/>
    <property type="match status" value="1"/>
</dbReference>
<organism evidence="2 3">
    <name type="scientific">Sulfurifustis variabilis</name>
    <dbReference type="NCBI Taxonomy" id="1675686"/>
    <lineage>
        <taxon>Bacteria</taxon>
        <taxon>Pseudomonadati</taxon>
        <taxon>Pseudomonadota</taxon>
        <taxon>Gammaproteobacteria</taxon>
        <taxon>Acidiferrobacterales</taxon>
        <taxon>Acidiferrobacteraceae</taxon>
        <taxon>Sulfurifustis</taxon>
    </lineage>
</organism>
<evidence type="ECO:0000313" key="3">
    <source>
        <dbReference type="Proteomes" id="UP000218899"/>
    </source>
</evidence>
<dbReference type="SUPFAM" id="SSF51182">
    <property type="entry name" value="RmlC-like cupins"/>
    <property type="match status" value="1"/>
</dbReference>
<proteinExistence type="predicted"/>
<dbReference type="KEGG" id="sva:SVA_2403"/>
<keyword evidence="3" id="KW-1185">Reference proteome</keyword>